<evidence type="ECO:0000256" key="7">
    <source>
        <dbReference type="ARBA" id="ARBA00023212"/>
    </source>
</evidence>
<dbReference type="STRING" id="765915.A0A1Y2HMJ9"/>
<feature type="compositionally biased region" description="Low complexity" evidence="10">
    <location>
        <begin position="246"/>
        <end position="261"/>
    </location>
</feature>
<evidence type="ECO:0000256" key="10">
    <source>
        <dbReference type="SAM" id="MobiDB-lite"/>
    </source>
</evidence>
<dbReference type="PANTHER" id="PTHR14594">
    <property type="entry name" value="CENTROSOMAL PROTEIN OF 70 KDA"/>
    <property type="match status" value="1"/>
</dbReference>
<feature type="region of interest" description="Disordered" evidence="10">
    <location>
        <begin position="609"/>
        <end position="634"/>
    </location>
</feature>
<evidence type="ECO:0000256" key="1">
    <source>
        <dbReference type="ARBA" id="ARBA00004300"/>
    </source>
</evidence>
<feature type="compositionally biased region" description="Basic and acidic residues" evidence="10">
    <location>
        <begin position="394"/>
        <end position="404"/>
    </location>
</feature>
<comment type="subunit">
    <text evidence="2">Directly interacts with tubulin-gamma; this interaction determines centrosomal localization.</text>
</comment>
<dbReference type="GO" id="GO:0043015">
    <property type="term" value="F:gamma-tubulin binding"/>
    <property type="evidence" value="ECO:0007669"/>
    <property type="project" value="InterPro"/>
</dbReference>
<keyword evidence="4" id="KW-0963">Cytoplasm</keyword>
<dbReference type="GO" id="GO:0005815">
    <property type="term" value="C:microtubule organizing center"/>
    <property type="evidence" value="ECO:0007669"/>
    <property type="project" value="TreeGrafter"/>
</dbReference>
<evidence type="ECO:0000256" key="3">
    <source>
        <dbReference type="ARBA" id="ARBA00018408"/>
    </source>
</evidence>
<keyword evidence="7" id="KW-0206">Cytoskeleton</keyword>
<name>A0A1Y2HMJ9_9FUNG</name>
<gene>
    <name evidence="11" type="ORF">BCR44DRAFT_1434958</name>
</gene>
<accession>A0A1Y2HMJ9</accession>
<keyword evidence="6 9" id="KW-0175">Coiled coil</keyword>
<feature type="region of interest" description="Disordered" evidence="10">
    <location>
        <begin position="1001"/>
        <end position="1095"/>
    </location>
</feature>
<feature type="compositionally biased region" description="Polar residues" evidence="10">
    <location>
        <begin position="205"/>
        <end position="215"/>
    </location>
</feature>
<keyword evidence="12" id="KW-1185">Reference proteome</keyword>
<comment type="function">
    <text evidence="8">Plays a role in the organization of both preexisting and nascent microtubules in interphase cells. During mitosis, required for the organization and orientation of the mitotic spindle.</text>
</comment>
<feature type="region of interest" description="Disordered" evidence="10">
    <location>
        <begin position="1169"/>
        <end position="1188"/>
    </location>
</feature>
<dbReference type="PANTHER" id="PTHR14594:SF1">
    <property type="entry name" value="CENTROSOMAL PROTEIN OF 70 KDA"/>
    <property type="match status" value="1"/>
</dbReference>
<dbReference type="OrthoDB" id="2020926at2759"/>
<evidence type="ECO:0000313" key="11">
    <source>
        <dbReference type="EMBL" id="ORZ35031.1"/>
    </source>
</evidence>
<evidence type="ECO:0000256" key="8">
    <source>
        <dbReference type="ARBA" id="ARBA00025273"/>
    </source>
</evidence>
<feature type="coiled-coil region" evidence="9">
    <location>
        <begin position="643"/>
        <end position="677"/>
    </location>
</feature>
<feature type="compositionally biased region" description="Basic and acidic residues" evidence="10">
    <location>
        <begin position="335"/>
        <end position="345"/>
    </location>
</feature>
<feature type="compositionally biased region" description="Low complexity" evidence="10">
    <location>
        <begin position="301"/>
        <end position="314"/>
    </location>
</feature>
<dbReference type="AlphaFoldDB" id="A0A1Y2HMJ9"/>
<proteinExistence type="predicted"/>
<dbReference type="Proteomes" id="UP000193411">
    <property type="component" value="Unassembled WGS sequence"/>
</dbReference>
<organism evidence="11 12">
    <name type="scientific">Catenaria anguillulae PL171</name>
    <dbReference type="NCBI Taxonomy" id="765915"/>
    <lineage>
        <taxon>Eukaryota</taxon>
        <taxon>Fungi</taxon>
        <taxon>Fungi incertae sedis</taxon>
        <taxon>Blastocladiomycota</taxon>
        <taxon>Blastocladiomycetes</taxon>
        <taxon>Blastocladiales</taxon>
        <taxon>Catenariaceae</taxon>
        <taxon>Catenaria</taxon>
    </lineage>
</organism>
<sequence length="1188" mass="130956">MAFNPNGNNGNGLPDGGLPSMYHSDVSESQLSTPPKPIWDTEPAQGVNYVQNLLQGTGPDHSIDYAALRRRLELDESATNVSESPISRVSSFEVPAHLRQYDTVPFDQTATVQSSRFPPSQVRAPVPDDASMSRSIQHQPQTGEKEPERVRSPLASRPDLDFGADGFNRMLSLPQSLNAADSERTPAFLPPVDNPMARQMRQESRSQPPLHSSTQQPPPFKTSDSALMLQQARARAAARSPSPYRSQTQPQQSAQPHPSAARPNSSADDHRSSGPLPPPPEPAYTEFYFPSPSPTQHRRPPQSSQPSQPAPSTANRPTWITSHSAVPGAPIIPEVDLHSPRDPPRHATFHPSPQIHNRTATTTTPSFTQPTPLSSTLSPAVSSTNSLDSLAQDSTRRRSTRLEPRSLKVLSDFLASHGQPPLPPNVVNSPMPEGLQVALDYAVSQLASEYHRRGDVIQQLMRQMSKSDTLQDTVSGAKHGESADQLHNRLNQVTSQYRRAHKDTLPTPTDAAANAATNAHIRLEQVKAEAMHKEAEASLLRQELLALTKKQEQQQKRAQSTFSMVQSQYKRPGHGALDKVTAEVMDVYESRLEGMQREMDALRKIVRRQQAGGGAGDDDEERLVTPPPLRDAQPPADQFLRLKHTLEQQILLLQKRLEQQTQATAKAEEERDLLKLQMINFNKPPVPSSASAAVGAKGRSVSSASHGGEPQTGDADIRAHARKVPIGTTRDLIRRDKLHFKLKLHLIDEMPAEGVRDLLKDVCIRLHLDDLHRVVPALEECAKVVHMVPKMQAYIRQVDEVVWRAKPVGATTDGQTRKTAPLSVSSAEGLHKTKDTLKVLHQWSGELDVLRHVREVLYKLAKIVDVDPDMFDGRGLGTQPTDTDAELQLIEELKRLVAFEKNTLRVERRAAREAASGKDGLAPGLDVEAYQRIVAHFCNLFEVGSLAQCMPKLNEVFAFVTEVEGAVARLREVMGLPGVSAATVLNRAADELVVHVSELSLDGGESRSKVGPMADGDRRKLGLYRTESTSPFRSSSAAATPAARAAEDSNPFAEIESVSDHTVRQTSPPPPKHSPSPRKQESQSNGPKYDYGMDEPDLNEVQLRLSNLSMSSLGSFSRRGSELSSASIERKRLDQIRQLNSADLVESIEHIMAQLEKDHFPEERYFLEDEVSGHHERDHDEGGDTTRL</sequence>
<feature type="compositionally biased region" description="Polar residues" evidence="10">
    <location>
        <begin position="315"/>
        <end position="324"/>
    </location>
</feature>
<evidence type="ECO:0000256" key="5">
    <source>
        <dbReference type="ARBA" id="ARBA00022803"/>
    </source>
</evidence>
<dbReference type="GO" id="GO:0060271">
    <property type="term" value="P:cilium assembly"/>
    <property type="evidence" value="ECO:0007669"/>
    <property type="project" value="InterPro"/>
</dbReference>
<dbReference type="EMBL" id="MCFL01000024">
    <property type="protein sequence ID" value="ORZ35031.1"/>
    <property type="molecule type" value="Genomic_DNA"/>
</dbReference>
<keyword evidence="5" id="KW-0802">TPR repeat</keyword>
<feature type="region of interest" description="Disordered" evidence="10">
    <location>
        <begin position="1"/>
        <end position="42"/>
    </location>
</feature>
<evidence type="ECO:0000313" key="12">
    <source>
        <dbReference type="Proteomes" id="UP000193411"/>
    </source>
</evidence>
<feature type="compositionally biased region" description="Low complexity" evidence="10">
    <location>
        <begin position="359"/>
        <end position="386"/>
    </location>
</feature>
<protein>
    <recommendedName>
        <fullName evidence="3">Centrosomal protein of 70 kDa</fullName>
    </recommendedName>
</protein>
<evidence type="ECO:0000256" key="4">
    <source>
        <dbReference type="ARBA" id="ARBA00022490"/>
    </source>
</evidence>
<evidence type="ECO:0000256" key="9">
    <source>
        <dbReference type="SAM" id="Coils"/>
    </source>
</evidence>
<feature type="compositionally biased region" description="Polar residues" evidence="10">
    <location>
        <begin position="132"/>
        <end position="142"/>
    </location>
</feature>
<evidence type="ECO:0000256" key="6">
    <source>
        <dbReference type="ARBA" id="ARBA00023054"/>
    </source>
</evidence>
<comment type="caution">
    <text evidence="11">The sequence shown here is derived from an EMBL/GenBank/DDBJ whole genome shotgun (WGS) entry which is preliminary data.</text>
</comment>
<reference evidence="11 12" key="1">
    <citation type="submission" date="2016-07" db="EMBL/GenBank/DDBJ databases">
        <title>Pervasive Adenine N6-methylation of Active Genes in Fungi.</title>
        <authorList>
            <consortium name="DOE Joint Genome Institute"/>
            <person name="Mondo S.J."/>
            <person name="Dannebaum R.O."/>
            <person name="Kuo R.C."/>
            <person name="Labutti K."/>
            <person name="Haridas S."/>
            <person name="Kuo A."/>
            <person name="Salamov A."/>
            <person name="Ahrendt S.R."/>
            <person name="Lipzen A."/>
            <person name="Sullivan W."/>
            <person name="Andreopoulos W.B."/>
            <person name="Clum A."/>
            <person name="Lindquist E."/>
            <person name="Daum C."/>
            <person name="Ramamoorthy G.K."/>
            <person name="Gryganskyi A."/>
            <person name="Culley D."/>
            <person name="Magnuson J.K."/>
            <person name="James T.Y."/>
            <person name="O'Malley M.A."/>
            <person name="Stajich J.E."/>
            <person name="Spatafora J.W."/>
            <person name="Visel A."/>
            <person name="Grigoriev I.V."/>
        </authorList>
    </citation>
    <scope>NUCLEOTIDE SEQUENCE [LARGE SCALE GENOMIC DNA]</scope>
    <source>
        <strain evidence="11 12">PL171</strain>
    </source>
</reference>
<feature type="compositionally biased region" description="Low complexity" evidence="10">
    <location>
        <begin position="688"/>
        <end position="705"/>
    </location>
</feature>
<dbReference type="InterPro" id="IPR037692">
    <property type="entry name" value="CEP70"/>
</dbReference>
<feature type="region of interest" description="Disordered" evidence="10">
    <location>
        <begin position="685"/>
        <end position="721"/>
    </location>
</feature>
<dbReference type="GO" id="GO:0070507">
    <property type="term" value="P:regulation of microtubule cytoskeleton organization"/>
    <property type="evidence" value="ECO:0007669"/>
    <property type="project" value="InterPro"/>
</dbReference>
<feature type="compositionally biased region" description="Low complexity" evidence="10">
    <location>
        <begin position="1028"/>
        <end position="1044"/>
    </location>
</feature>
<feature type="coiled-coil region" evidence="9">
    <location>
        <begin position="483"/>
        <end position="557"/>
    </location>
</feature>
<comment type="subcellular location">
    <subcellularLocation>
        <location evidence="1">Cytoplasm</location>
        <location evidence="1">Cytoskeleton</location>
        <location evidence="1">Microtubule organizing center</location>
        <location evidence="1">Centrosome</location>
    </subcellularLocation>
</comment>
<evidence type="ECO:0000256" key="2">
    <source>
        <dbReference type="ARBA" id="ARBA00011832"/>
    </source>
</evidence>
<feature type="region of interest" description="Disordered" evidence="10">
    <location>
        <begin position="111"/>
        <end position="404"/>
    </location>
</feature>